<organism evidence="7 8">
    <name type="scientific">Flemingia macrophylla</name>
    <dbReference type="NCBI Taxonomy" id="520843"/>
    <lineage>
        <taxon>Eukaryota</taxon>
        <taxon>Viridiplantae</taxon>
        <taxon>Streptophyta</taxon>
        <taxon>Embryophyta</taxon>
        <taxon>Tracheophyta</taxon>
        <taxon>Spermatophyta</taxon>
        <taxon>Magnoliopsida</taxon>
        <taxon>eudicotyledons</taxon>
        <taxon>Gunneridae</taxon>
        <taxon>Pentapetalae</taxon>
        <taxon>rosids</taxon>
        <taxon>fabids</taxon>
        <taxon>Fabales</taxon>
        <taxon>Fabaceae</taxon>
        <taxon>Papilionoideae</taxon>
        <taxon>50 kb inversion clade</taxon>
        <taxon>NPAAA clade</taxon>
        <taxon>indigoferoid/millettioid clade</taxon>
        <taxon>Phaseoleae</taxon>
        <taxon>Flemingia</taxon>
    </lineage>
</organism>
<dbReference type="PANTHER" id="PTHR45631">
    <property type="entry name" value="OS07G0107800 PROTEIN-RELATED"/>
    <property type="match status" value="1"/>
</dbReference>
<keyword evidence="3" id="KW-0732">Signal</keyword>
<keyword evidence="8" id="KW-1185">Reference proteome</keyword>
<evidence type="ECO:0000259" key="6">
    <source>
        <dbReference type="Pfam" id="PF12819"/>
    </source>
</evidence>
<feature type="domain" description="Malectin-like" evidence="6">
    <location>
        <begin position="134"/>
        <end position="226"/>
    </location>
</feature>
<dbReference type="EMBL" id="JBGMDY010000006">
    <property type="protein sequence ID" value="KAL2332313.1"/>
    <property type="molecule type" value="Genomic_DNA"/>
</dbReference>
<evidence type="ECO:0000256" key="1">
    <source>
        <dbReference type="ARBA" id="ARBA00004167"/>
    </source>
</evidence>
<keyword evidence="2" id="KW-0812">Transmembrane</keyword>
<sequence length="250" mass="27738">MAMNQEKGHISERVTSWIEKGDIKGIVDSRLEGSFDINSAWKAVEIAMSLIPNERPVMSVIVVELKEALATELARTNGRGVDPRYSGEPVSVNLDTEFIPLARLSQDLSLVLGPMTSCGCYPGYRPGLSSNYGVDCRWSSKIVLLYNYDVYDRFWDTCDFKQDWTSVVNDSITANSLNQSVYQPPAVVMSTAVTPANASAPLVISWEPQHENDQFYAYLHFTEIQVNLSSSGLSGKIDPSISKLTMLEKL</sequence>
<comment type="subcellular location">
    <subcellularLocation>
        <location evidence="1">Membrane</location>
        <topology evidence="1">Single-pass membrane protein</topology>
    </subcellularLocation>
</comment>
<evidence type="ECO:0000256" key="2">
    <source>
        <dbReference type="ARBA" id="ARBA00022692"/>
    </source>
</evidence>
<gene>
    <name evidence="7" type="ORF">Fmac_019894</name>
</gene>
<comment type="caution">
    <text evidence="7">The sequence shown here is derived from an EMBL/GenBank/DDBJ whole genome shotgun (WGS) entry which is preliminary data.</text>
</comment>
<reference evidence="7 8" key="1">
    <citation type="submission" date="2024-08" db="EMBL/GenBank/DDBJ databases">
        <title>Insights into the chromosomal genome structure of Flemingia macrophylla.</title>
        <authorList>
            <person name="Ding Y."/>
            <person name="Zhao Y."/>
            <person name="Bi W."/>
            <person name="Wu M."/>
            <person name="Zhao G."/>
            <person name="Gong Y."/>
            <person name="Li W."/>
            <person name="Zhang P."/>
        </authorList>
    </citation>
    <scope>NUCLEOTIDE SEQUENCE [LARGE SCALE GENOMIC DNA]</scope>
    <source>
        <strain evidence="7">DYQJB</strain>
        <tissue evidence="7">Leaf</tissue>
    </source>
</reference>
<dbReference type="AlphaFoldDB" id="A0ABD1M9U8"/>
<evidence type="ECO:0000313" key="8">
    <source>
        <dbReference type="Proteomes" id="UP001603857"/>
    </source>
</evidence>
<evidence type="ECO:0000256" key="4">
    <source>
        <dbReference type="ARBA" id="ARBA00022989"/>
    </source>
</evidence>
<keyword evidence="4" id="KW-1133">Transmembrane helix</keyword>
<evidence type="ECO:0000256" key="3">
    <source>
        <dbReference type="ARBA" id="ARBA00022729"/>
    </source>
</evidence>
<evidence type="ECO:0000313" key="7">
    <source>
        <dbReference type="EMBL" id="KAL2332313.1"/>
    </source>
</evidence>
<dbReference type="GO" id="GO:0016020">
    <property type="term" value="C:membrane"/>
    <property type="evidence" value="ECO:0007669"/>
    <property type="project" value="UniProtKB-SubCell"/>
</dbReference>
<proteinExistence type="predicted"/>
<dbReference type="Pfam" id="PF12819">
    <property type="entry name" value="Malectin_like"/>
    <property type="match status" value="1"/>
</dbReference>
<evidence type="ECO:0000256" key="5">
    <source>
        <dbReference type="ARBA" id="ARBA00023136"/>
    </source>
</evidence>
<dbReference type="InterPro" id="IPR024788">
    <property type="entry name" value="Malectin-like_Carb-bd_dom"/>
</dbReference>
<dbReference type="Proteomes" id="UP001603857">
    <property type="component" value="Unassembled WGS sequence"/>
</dbReference>
<protein>
    <recommendedName>
        <fullName evidence="6">Malectin-like domain-containing protein</fullName>
    </recommendedName>
</protein>
<name>A0ABD1M9U8_9FABA</name>
<accession>A0ABD1M9U8</accession>
<dbReference type="PANTHER" id="PTHR45631:SF202">
    <property type="entry name" value="SENESCENCE-INDUCED RECEPTOR-LIKE SERINE_THREONINE-PROTEIN KINASE"/>
    <property type="match status" value="1"/>
</dbReference>
<keyword evidence="5" id="KW-0472">Membrane</keyword>